<keyword evidence="1" id="KW-1133">Transmembrane helix</keyword>
<name>A0A6A6ZFH2_9PLEO</name>
<protein>
    <submittedName>
        <fullName evidence="2">Uncharacterized protein</fullName>
    </submittedName>
</protein>
<reference evidence="2" key="1">
    <citation type="journal article" date="2020" name="Stud. Mycol.">
        <title>101 Dothideomycetes genomes: a test case for predicting lifestyles and emergence of pathogens.</title>
        <authorList>
            <person name="Haridas S."/>
            <person name="Albert R."/>
            <person name="Binder M."/>
            <person name="Bloem J."/>
            <person name="Labutti K."/>
            <person name="Salamov A."/>
            <person name="Andreopoulos B."/>
            <person name="Baker S."/>
            <person name="Barry K."/>
            <person name="Bills G."/>
            <person name="Bluhm B."/>
            <person name="Cannon C."/>
            <person name="Castanera R."/>
            <person name="Culley D."/>
            <person name="Daum C."/>
            <person name="Ezra D."/>
            <person name="Gonzalez J."/>
            <person name="Henrissat B."/>
            <person name="Kuo A."/>
            <person name="Liang C."/>
            <person name="Lipzen A."/>
            <person name="Lutzoni F."/>
            <person name="Magnuson J."/>
            <person name="Mondo S."/>
            <person name="Nolan M."/>
            <person name="Ohm R."/>
            <person name="Pangilinan J."/>
            <person name="Park H.-J."/>
            <person name="Ramirez L."/>
            <person name="Alfaro M."/>
            <person name="Sun H."/>
            <person name="Tritt A."/>
            <person name="Yoshinaga Y."/>
            <person name="Zwiers L.-H."/>
            <person name="Turgeon B."/>
            <person name="Goodwin S."/>
            <person name="Spatafora J."/>
            <person name="Crous P."/>
            <person name="Grigoriev I."/>
        </authorList>
    </citation>
    <scope>NUCLEOTIDE SEQUENCE</scope>
    <source>
        <strain evidence="2">CBS 113818</strain>
    </source>
</reference>
<keyword evidence="3" id="KW-1185">Reference proteome</keyword>
<dbReference type="Proteomes" id="UP000799424">
    <property type="component" value="Unassembled WGS sequence"/>
</dbReference>
<proteinExistence type="predicted"/>
<keyword evidence="1" id="KW-0812">Transmembrane</keyword>
<sequence length="552" mass="62132">MVAITFPARPERRFRPKLKWTDGLIQLVRLAALAFVTTGIAWGAIGFSVTLKGFVMWGHDVEVDTQLALLGLVNKMLDVALVSSLEYTASFLLTTWMISEGGKEALGATFGDFDLKNELTKPWITIWSFVARAITPQWRDHSTIHYPKAHLQEVSWMMHHKAGRDNVGEQGALEWAAALSASRSLDGLSDLVPVCSLKEKGWQLTHARDLGDTKRWTGLKTTFKVNEPVESLSILGKQVWEVFGWMRASGHKSAKASTGWTGNLTLMVPVLNTICKSYTAERENTARLATATFHGEEVSEPPRFTVDLGSRKGSPERIECTVTFRQALHSFGLWIVDMADVDISQNHYNQLFDEKLIYQRPAIQDYNITRALAAQTESVLTRMDRLMMDEEISHYLFHIAHKLQEVDSAIKSDAEGLAVVLATIVQNLLSYSDQTRTALPSELPKDSNDIITSYPMQWQLYASGPRLKWQWASVTILIVVICCLISGLFQLIWHRMAPGDWTEVPGMMGLAQASPKLTDIEVEEKANKRLYYVDEESKDKIMLWSKASDRAR</sequence>
<gene>
    <name evidence="2" type="ORF">CC86DRAFT_388241</name>
</gene>
<keyword evidence="1" id="KW-0472">Membrane</keyword>
<evidence type="ECO:0000313" key="2">
    <source>
        <dbReference type="EMBL" id="KAF2819453.1"/>
    </source>
</evidence>
<organism evidence="2 3">
    <name type="scientific">Ophiobolus disseminans</name>
    <dbReference type="NCBI Taxonomy" id="1469910"/>
    <lineage>
        <taxon>Eukaryota</taxon>
        <taxon>Fungi</taxon>
        <taxon>Dikarya</taxon>
        <taxon>Ascomycota</taxon>
        <taxon>Pezizomycotina</taxon>
        <taxon>Dothideomycetes</taxon>
        <taxon>Pleosporomycetidae</taxon>
        <taxon>Pleosporales</taxon>
        <taxon>Pleosporineae</taxon>
        <taxon>Phaeosphaeriaceae</taxon>
        <taxon>Ophiobolus</taxon>
    </lineage>
</organism>
<dbReference type="AlphaFoldDB" id="A0A6A6ZFH2"/>
<accession>A0A6A6ZFH2</accession>
<evidence type="ECO:0000313" key="3">
    <source>
        <dbReference type="Proteomes" id="UP000799424"/>
    </source>
</evidence>
<evidence type="ECO:0000256" key="1">
    <source>
        <dbReference type="SAM" id="Phobius"/>
    </source>
</evidence>
<dbReference type="OrthoDB" id="3790651at2759"/>
<feature type="transmembrane region" description="Helical" evidence="1">
    <location>
        <begin position="469"/>
        <end position="493"/>
    </location>
</feature>
<dbReference type="EMBL" id="MU006245">
    <property type="protein sequence ID" value="KAF2819453.1"/>
    <property type="molecule type" value="Genomic_DNA"/>
</dbReference>